<dbReference type="Pfam" id="PF01925">
    <property type="entry name" value="TauE"/>
    <property type="match status" value="1"/>
</dbReference>
<evidence type="ECO:0000256" key="3">
    <source>
        <dbReference type="ARBA" id="ARBA00022692"/>
    </source>
</evidence>
<dbReference type="PANTHER" id="PTHR43701:SF2">
    <property type="entry name" value="MEMBRANE TRANSPORTER PROTEIN YJNA-RELATED"/>
    <property type="match status" value="1"/>
</dbReference>
<evidence type="ECO:0000256" key="1">
    <source>
        <dbReference type="ARBA" id="ARBA00004141"/>
    </source>
</evidence>
<feature type="transmembrane region" description="Helical" evidence="6">
    <location>
        <begin position="172"/>
        <end position="195"/>
    </location>
</feature>
<dbReference type="GO" id="GO:0005886">
    <property type="term" value="C:plasma membrane"/>
    <property type="evidence" value="ECO:0007669"/>
    <property type="project" value="UniProtKB-SubCell"/>
</dbReference>
<dbReference type="Proteomes" id="UP000183053">
    <property type="component" value="Unassembled WGS sequence"/>
</dbReference>
<dbReference type="EMBL" id="FNLF01000002">
    <property type="protein sequence ID" value="SDQ76055.1"/>
    <property type="molecule type" value="Genomic_DNA"/>
</dbReference>
<keyword evidence="4 6" id="KW-1133">Transmembrane helix</keyword>
<dbReference type="STRING" id="47312.SAMN04489765_1737"/>
<keyword evidence="3 6" id="KW-0812">Transmembrane</keyword>
<feature type="transmembrane region" description="Helical" evidence="6">
    <location>
        <begin position="6"/>
        <end position="35"/>
    </location>
</feature>
<feature type="transmembrane region" description="Helical" evidence="6">
    <location>
        <begin position="207"/>
        <end position="231"/>
    </location>
</feature>
<feature type="transmembrane region" description="Helical" evidence="6">
    <location>
        <begin position="141"/>
        <end position="160"/>
    </location>
</feature>
<comment type="similarity">
    <text evidence="2 6">Belongs to the 4-toluene sulfonate uptake permease (TSUP) (TC 2.A.102) family.</text>
</comment>
<name>A0A1H1DHP9_9ACTN</name>
<dbReference type="InterPro" id="IPR051598">
    <property type="entry name" value="TSUP/Inactive_protease-like"/>
</dbReference>
<gene>
    <name evidence="7" type="ORF">SAMN04489765_1737</name>
</gene>
<dbReference type="PANTHER" id="PTHR43701">
    <property type="entry name" value="MEMBRANE TRANSPORTER PROTEIN MJ0441-RELATED"/>
    <property type="match status" value="1"/>
</dbReference>
<dbReference type="AlphaFoldDB" id="A0A1H1DHP9"/>
<evidence type="ECO:0000256" key="4">
    <source>
        <dbReference type="ARBA" id="ARBA00022989"/>
    </source>
</evidence>
<evidence type="ECO:0000256" key="5">
    <source>
        <dbReference type="ARBA" id="ARBA00023136"/>
    </source>
</evidence>
<reference evidence="8" key="1">
    <citation type="submission" date="2016-10" db="EMBL/GenBank/DDBJ databases">
        <authorList>
            <person name="Varghese N."/>
            <person name="Submissions S."/>
        </authorList>
    </citation>
    <scope>NUCLEOTIDE SEQUENCE [LARGE SCALE GENOMIC DNA]</scope>
    <source>
        <strain evidence="8">DSM 44142</strain>
    </source>
</reference>
<evidence type="ECO:0000313" key="8">
    <source>
        <dbReference type="Proteomes" id="UP000183053"/>
    </source>
</evidence>
<feature type="transmembrane region" description="Helical" evidence="6">
    <location>
        <begin position="47"/>
        <end position="66"/>
    </location>
</feature>
<feature type="transmembrane region" description="Helical" evidence="6">
    <location>
        <begin position="103"/>
        <end position="121"/>
    </location>
</feature>
<organism evidence="7 8">
    <name type="scientific">Tsukamurella pulmonis</name>
    <dbReference type="NCBI Taxonomy" id="47312"/>
    <lineage>
        <taxon>Bacteria</taxon>
        <taxon>Bacillati</taxon>
        <taxon>Actinomycetota</taxon>
        <taxon>Actinomycetes</taxon>
        <taxon>Mycobacteriales</taxon>
        <taxon>Tsukamurellaceae</taxon>
        <taxon>Tsukamurella</taxon>
    </lineage>
</organism>
<evidence type="ECO:0000256" key="2">
    <source>
        <dbReference type="ARBA" id="ARBA00009142"/>
    </source>
</evidence>
<keyword evidence="5 6" id="KW-0472">Membrane</keyword>
<dbReference type="InterPro" id="IPR002781">
    <property type="entry name" value="TM_pro_TauE-like"/>
</dbReference>
<accession>A0A1H1DHP9</accession>
<proteinExistence type="inferred from homology"/>
<evidence type="ECO:0000256" key="6">
    <source>
        <dbReference type="RuleBase" id="RU363041"/>
    </source>
</evidence>
<protein>
    <recommendedName>
        <fullName evidence="6">Probable membrane transporter protein</fullName>
    </recommendedName>
</protein>
<keyword evidence="6" id="KW-1003">Cell membrane</keyword>
<keyword evidence="8" id="KW-1185">Reference proteome</keyword>
<evidence type="ECO:0000313" key="7">
    <source>
        <dbReference type="EMBL" id="SDQ76055.1"/>
    </source>
</evidence>
<sequence length="263" mass="26028">MVSALILVLVGIASGITTALFGFGGGFVAVPVLVWADGYLGDDAARVAVATSSVLMVVGAAVATSATPRPVLAELRGSGRLVALLAIGGAAGAVAARHVPGDVIAIGFVVYLVATIASVTVRPGFLDAQADGARPLPAATGLPIGAVASFLGVGGSVVTVPMMRRNGHRMAVATALANPLTLAVALPATGVFLLLSGGRPPGAAAGFAGAVDVRAAVALLIGSLPVIVYLRRRGPRLSDAAHARWYVGLLVVVTVAMTAALFS</sequence>
<feature type="transmembrane region" description="Helical" evidence="6">
    <location>
        <begin position="243"/>
        <end position="262"/>
    </location>
</feature>
<comment type="subcellular location">
    <subcellularLocation>
        <location evidence="6">Cell membrane</location>
        <topology evidence="6">Multi-pass membrane protein</topology>
    </subcellularLocation>
    <subcellularLocation>
        <location evidence="1">Membrane</location>
        <topology evidence="1">Multi-pass membrane protein</topology>
    </subcellularLocation>
</comment>